<evidence type="ECO:0000259" key="3">
    <source>
        <dbReference type="Pfam" id="PF06283"/>
    </source>
</evidence>
<feature type="chain" id="PRO_5038761049" evidence="2">
    <location>
        <begin position="22"/>
        <end position="305"/>
    </location>
</feature>
<evidence type="ECO:0000256" key="2">
    <source>
        <dbReference type="SAM" id="SignalP"/>
    </source>
</evidence>
<feature type="compositionally biased region" description="Polar residues" evidence="1">
    <location>
        <begin position="286"/>
        <end position="298"/>
    </location>
</feature>
<feature type="region of interest" description="Disordered" evidence="1">
    <location>
        <begin position="285"/>
        <end position="305"/>
    </location>
</feature>
<organism evidence="4 5">
    <name type="scientific">Dyadobacter pollutisoli</name>
    <dbReference type="NCBI Taxonomy" id="2910158"/>
    <lineage>
        <taxon>Bacteria</taxon>
        <taxon>Pseudomonadati</taxon>
        <taxon>Bacteroidota</taxon>
        <taxon>Cytophagia</taxon>
        <taxon>Cytophagales</taxon>
        <taxon>Spirosomataceae</taxon>
        <taxon>Dyadobacter</taxon>
    </lineage>
</organism>
<keyword evidence="5" id="KW-1185">Reference proteome</keyword>
<dbReference type="Gene3D" id="3.40.50.880">
    <property type="match status" value="1"/>
</dbReference>
<evidence type="ECO:0000256" key="1">
    <source>
        <dbReference type="SAM" id="MobiDB-lite"/>
    </source>
</evidence>
<evidence type="ECO:0000313" key="5">
    <source>
        <dbReference type="Proteomes" id="UP001164653"/>
    </source>
</evidence>
<keyword evidence="2" id="KW-0732">Signal</keyword>
<feature type="domain" description="ThuA-like" evidence="3">
    <location>
        <begin position="80"/>
        <end position="277"/>
    </location>
</feature>
<dbReference type="PANTHER" id="PTHR40469">
    <property type="entry name" value="SECRETED GLYCOSYL HYDROLASE"/>
    <property type="match status" value="1"/>
</dbReference>
<dbReference type="Pfam" id="PF06283">
    <property type="entry name" value="ThuA"/>
    <property type="match status" value="1"/>
</dbReference>
<dbReference type="KEGG" id="dpf:ON006_14480"/>
<gene>
    <name evidence="4" type="ORF">ON006_14480</name>
</gene>
<dbReference type="PANTHER" id="PTHR40469:SF2">
    <property type="entry name" value="GALACTOSE-BINDING DOMAIN-LIKE SUPERFAMILY PROTEIN"/>
    <property type="match status" value="1"/>
</dbReference>
<dbReference type="AlphaFoldDB" id="A0A9E8NFT3"/>
<proteinExistence type="predicted"/>
<dbReference type="InterPro" id="IPR029010">
    <property type="entry name" value="ThuA-like"/>
</dbReference>
<dbReference type="Proteomes" id="UP001164653">
    <property type="component" value="Chromosome"/>
</dbReference>
<dbReference type="SUPFAM" id="SSF52317">
    <property type="entry name" value="Class I glutamine amidotransferase-like"/>
    <property type="match status" value="1"/>
</dbReference>
<sequence length="305" mass="33512">MTGRKLKIMLCCIGLSANLSAQIQNNGVVLPTKQAQKKIVFIAGPDSHGKGEHEHNGGSTLLAKALNDNVPGVNAIVIHNEWPKDSTVLSDADAIVLYMDGGGDHMALKHTEELDRLMKKGIGLVNLHFALEVPQGESGNRFLSWIGGYFEINWSVNPVWEANFASFPDHPVANGVKPFGTTDEWYYHMRFVDDMKNVTPILKALPPEATLNRPDGTHSNNPAVRDAVITKKELQVLAWAYDRPGGGRGFGFTGGHVHKNWQNDSFRKLVLNAITWTAHVEIPENGIQSPTPTDSELNALTKRVN</sequence>
<accession>A0A9E8NFT3</accession>
<reference evidence="4" key="1">
    <citation type="submission" date="2022-11" db="EMBL/GenBank/DDBJ databases">
        <title>Dyadobacter pollutisoli sp. nov., isolated from plastic dumped soil.</title>
        <authorList>
            <person name="Kim J.M."/>
            <person name="Kim K.R."/>
            <person name="Lee J.K."/>
            <person name="Hao L."/>
            <person name="Jeon C.O."/>
        </authorList>
    </citation>
    <scope>NUCLEOTIDE SEQUENCE</scope>
    <source>
        <strain evidence="4">U1</strain>
    </source>
</reference>
<dbReference type="EMBL" id="CP112998">
    <property type="protein sequence ID" value="WAC15143.1"/>
    <property type="molecule type" value="Genomic_DNA"/>
</dbReference>
<feature type="signal peptide" evidence="2">
    <location>
        <begin position="1"/>
        <end position="21"/>
    </location>
</feature>
<name>A0A9E8NFT3_9BACT</name>
<dbReference type="RefSeq" id="WP_244820507.1">
    <property type="nucleotide sequence ID" value="NZ_CP112998.1"/>
</dbReference>
<evidence type="ECO:0000313" key="4">
    <source>
        <dbReference type="EMBL" id="WAC15143.1"/>
    </source>
</evidence>
<dbReference type="InterPro" id="IPR029062">
    <property type="entry name" value="Class_I_gatase-like"/>
</dbReference>
<protein>
    <submittedName>
        <fullName evidence="4">ThuA domain-containing protein</fullName>
    </submittedName>
</protein>